<organism evidence="1">
    <name type="scientific">Candidatus Heimdallarchaeum aukensis</name>
    <dbReference type="NCBI Taxonomy" id="2876573"/>
    <lineage>
        <taxon>Archaea</taxon>
        <taxon>Promethearchaeati</taxon>
        <taxon>Candidatus Heimdallarchaeota</taxon>
        <taxon>Candidatus Heimdallarchaeia (ex Rinke et al. 2021) (nom. nud.)</taxon>
        <taxon>Candidatus Heimdallarchaeales</taxon>
        <taxon>Candidatus Heimdallarchaeaceae</taxon>
        <taxon>Candidatus Heimdallarchaeum</taxon>
    </lineage>
</organism>
<dbReference type="EMBL" id="CP084166">
    <property type="protein sequence ID" value="UJG39694.1"/>
    <property type="molecule type" value="Genomic_DNA"/>
</dbReference>
<accession>A0A9Y1BK20</accession>
<dbReference type="Proteomes" id="UP001201020">
    <property type="component" value="Chromosome"/>
</dbReference>
<reference evidence="1" key="1">
    <citation type="journal article" date="2022" name="Nat. Microbiol.">
        <title>Unique mobile elements and scalable gene flow at the prokaryote-eukaryote boundary revealed by circularized Asgard archaea genomes.</title>
        <authorList>
            <person name="Wu F."/>
            <person name="Speth D.R."/>
            <person name="Philosof A."/>
            <person name="Cremiere A."/>
            <person name="Narayanan A."/>
            <person name="Barco R.A."/>
            <person name="Connon S.A."/>
            <person name="Amend J.P."/>
            <person name="Antoshechkin I.A."/>
            <person name="Orphan V.J."/>
        </authorList>
    </citation>
    <scope>NUCLEOTIDE SEQUENCE</scope>
    <source>
        <strain evidence="1">PM71</strain>
    </source>
</reference>
<proteinExistence type="predicted"/>
<name>A0A9Y1BK20_9ARCH</name>
<sequence>MNKTSMLTYSKVYENAMDVEISEDIKEELSKMTKDGPILSIYAKNARALYFFPVTSSILRLSISIYPLTPEIVAKVMTKISEFASKVIYSTGLCLMENKCLWEGFFQKKDLSKTAEEIKLILKEIPEIKEIVLSEVNA</sequence>
<gene>
    <name evidence="1" type="ORF">K9W45_07435</name>
</gene>
<protein>
    <submittedName>
        <fullName evidence="1">Uncharacterized protein</fullName>
    </submittedName>
</protein>
<dbReference type="AlphaFoldDB" id="A0A9Y1BK20"/>
<evidence type="ECO:0000313" key="1">
    <source>
        <dbReference type="EMBL" id="UJG39694.1"/>
    </source>
</evidence>